<evidence type="ECO:0000256" key="2">
    <source>
        <dbReference type="ARBA" id="ARBA00022723"/>
    </source>
</evidence>
<dbReference type="InterPro" id="IPR050815">
    <property type="entry name" value="TF_fung"/>
</dbReference>
<dbReference type="GO" id="GO:0046872">
    <property type="term" value="F:metal ion binding"/>
    <property type="evidence" value="ECO:0007669"/>
    <property type="project" value="UniProtKB-KW"/>
</dbReference>
<evidence type="ECO:0000313" key="7">
    <source>
        <dbReference type="EMBL" id="KDQ18829.1"/>
    </source>
</evidence>
<dbReference type="PANTHER" id="PTHR47338:SF29">
    <property type="entry name" value="ZN(2)-C6 FUNGAL-TYPE DOMAIN-CONTAINING PROTEIN"/>
    <property type="match status" value="1"/>
</dbReference>
<evidence type="ECO:0000259" key="6">
    <source>
        <dbReference type="Pfam" id="PF04082"/>
    </source>
</evidence>
<evidence type="ECO:0000256" key="5">
    <source>
        <dbReference type="ARBA" id="ARBA00023242"/>
    </source>
</evidence>
<reference evidence="8" key="1">
    <citation type="journal article" date="2014" name="Proc. Natl. Acad. Sci. U.S.A.">
        <title>Extensive sampling of basidiomycete genomes demonstrates inadequacy of the white-rot/brown-rot paradigm for wood decay fungi.</title>
        <authorList>
            <person name="Riley R."/>
            <person name="Salamov A.A."/>
            <person name="Brown D.W."/>
            <person name="Nagy L.G."/>
            <person name="Floudas D."/>
            <person name="Held B.W."/>
            <person name="Levasseur A."/>
            <person name="Lombard V."/>
            <person name="Morin E."/>
            <person name="Otillar R."/>
            <person name="Lindquist E.A."/>
            <person name="Sun H."/>
            <person name="LaButti K.M."/>
            <person name="Schmutz J."/>
            <person name="Jabbour D."/>
            <person name="Luo H."/>
            <person name="Baker S.E."/>
            <person name="Pisabarro A.G."/>
            <person name="Walton J.D."/>
            <person name="Blanchette R.A."/>
            <person name="Henrissat B."/>
            <person name="Martin F."/>
            <person name="Cullen D."/>
            <person name="Hibbett D.S."/>
            <person name="Grigoriev I.V."/>
        </authorList>
    </citation>
    <scope>NUCLEOTIDE SEQUENCE [LARGE SCALE GENOMIC DNA]</scope>
    <source>
        <strain evidence="8">FD-172 SS1</strain>
    </source>
</reference>
<dbReference type="EMBL" id="KL198020">
    <property type="protein sequence ID" value="KDQ18829.1"/>
    <property type="molecule type" value="Genomic_DNA"/>
</dbReference>
<organism evidence="7 8">
    <name type="scientific">Botryobasidium botryosum (strain FD-172 SS1)</name>
    <dbReference type="NCBI Taxonomy" id="930990"/>
    <lineage>
        <taxon>Eukaryota</taxon>
        <taxon>Fungi</taxon>
        <taxon>Dikarya</taxon>
        <taxon>Basidiomycota</taxon>
        <taxon>Agaricomycotina</taxon>
        <taxon>Agaricomycetes</taxon>
        <taxon>Cantharellales</taxon>
        <taxon>Botryobasidiaceae</taxon>
        <taxon>Botryobasidium</taxon>
    </lineage>
</organism>
<name>A0A067MTD2_BOTB1</name>
<evidence type="ECO:0000256" key="3">
    <source>
        <dbReference type="ARBA" id="ARBA00023015"/>
    </source>
</evidence>
<proteinExistence type="predicted"/>
<keyword evidence="4" id="KW-0804">Transcription</keyword>
<dbReference type="AlphaFoldDB" id="A0A067MTD2"/>
<evidence type="ECO:0000256" key="1">
    <source>
        <dbReference type="ARBA" id="ARBA00004123"/>
    </source>
</evidence>
<dbReference type="PANTHER" id="PTHR47338">
    <property type="entry name" value="ZN(II)2CYS6 TRANSCRIPTION FACTOR (EUROFUNG)-RELATED"/>
    <property type="match status" value="1"/>
</dbReference>
<comment type="subcellular location">
    <subcellularLocation>
        <location evidence="1">Nucleus</location>
    </subcellularLocation>
</comment>
<dbReference type="Proteomes" id="UP000027195">
    <property type="component" value="Unassembled WGS sequence"/>
</dbReference>
<evidence type="ECO:0000313" key="8">
    <source>
        <dbReference type="Proteomes" id="UP000027195"/>
    </source>
</evidence>
<feature type="domain" description="Xylanolytic transcriptional activator regulatory" evidence="6">
    <location>
        <begin position="16"/>
        <end position="189"/>
    </location>
</feature>
<dbReference type="STRING" id="930990.A0A067MTD2"/>
<keyword evidence="8" id="KW-1185">Reference proteome</keyword>
<dbReference type="InParanoid" id="A0A067MTD2"/>
<keyword evidence="2" id="KW-0479">Metal-binding</keyword>
<sequence length="361" mass="41255">MFAEKEHHYTHDPRPPEFYESLYNPDPNTGPHPALQNVVFLLACGYYQGPFSQLEPLFLYRTKYYLGQSLALADRLSDYIEAYTLLSIYYGIKGRHLQAIRNIAAAVAFAFACGLHALRPPEWHPITSSSLLPRTLCRSELRRRIRVWWTIFGLNRLSSALSDVDSDFDDDKIETVWELPPESSNFEEQYRCTVSSLFVRDSSATYVYHDTANAIRSKCAALVDRAARLGFAAPHTSKGDHRFWKKFEVLDQAIRGVTDSLPPASEAPRYEVTTPHVVVQREKVNRVTILPHFLACHARILLHWELAQAGNVKSRDTCLKASWRVVPLVRRAVEQDIGHVFAFLVVRHPYNRLTHASAPRP</sequence>
<keyword evidence="3" id="KW-0805">Transcription regulation</keyword>
<accession>A0A067MTD2</accession>
<gene>
    <name evidence="7" type="ORF">BOTBODRAFT_170827</name>
</gene>
<dbReference type="Pfam" id="PF04082">
    <property type="entry name" value="Fungal_trans"/>
    <property type="match status" value="1"/>
</dbReference>
<dbReference type="InterPro" id="IPR007219">
    <property type="entry name" value="XnlR_reg_dom"/>
</dbReference>
<dbReference type="HOGENOM" id="CLU_767246_0_0_1"/>
<keyword evidence="5" id="KW-0539">Nucleus</keyword>
<dbReference type="CDD" id="cd12148">
    <property type="entry name" value="fungal_TF_MHR"/>
    <property type="match status" value="1"/>
</dbReference>
<evidence type="ECO:0000256" key="4">
    <source>
        <dbReference type="ARBA" id="ARBA00023163"/>
    </source>
</evidence>
<dbReference type="GO" id="GO:0000981">
    <property type="term" value="F:DNA-binding transcription factor activity, RNA polymerase II-specific"/>
    <property type="evidence" value="ECO:0007669"/>
    <property type="project" value="InterPro"/>
</dbReference>
<protein>
    <recommendedName>
        <fullName evidence="6">Xylanolytic transcriptional activator regulatory domain-containing protein</fullName>
    </recommendedName>
</protein>
<dbReference type="GO" id="GO:0005634">
    <property type="term" value="C:nucleus"/>
    <property type="evidence" value="ECO:0007669"/>
    <property type="project" value="UniProtKB-SubCell"/>
</dbReference>